<evidence type="ECO:0000313" key="4">
    <source>
        <dbReference type="EMBL" id="MBR7677728.1"/>
    </source>
</evidence>
<keyword evidence="2 4" id="KW-0560">Oxidoreductase</keyword>
<dbReference type="CDD" id="cd05233">
    <property type="entry name" value="SDR_c"/>
    <property type="match status" value="1"/>
</dbReference>
<proteinExistence type="inferred from homology"/>
<evidence type="ECO:0000259" key="3">
    <source>
        <dbReference type="SMART" id="SM00822"/>
    </source>
</evidence>
<protein>
    <submittedName>
        <fullName evidence="4">Glucose 1-dehydrogenase</fullName>
        <ecNumber evidence="4">1.1.1.47</ecNumber>
    </submittedName>
</protein>
<reference evidence="4" key="1">
    <citation type="submission" date="2021-04" db="EMBL/GenBank/DDBJ databases">
        <title>Sequencing of actinobacteria type strains.</title>
        <authorList>
            <person name="Nguyen G.-S."/>
            <person name="Wentzel A."/>
        </authorList>
    </citation>
    <scope>NUCLEOTIDE SEQUENCE</scope>
    <source>
        <strain evidence="4">DSM 42095</strain>
    </source>
</reference>
<dbReference type="PANTHER" id="PTHR24321:SF15">
    <property type="entry name" value="OXIDOREDUCTASE UCPA"/>
    <property type="match status" value="1"/>
</dbReference>
<dbReference type="NCBIfam" id="NF005559">
    <property type="entry name" value="PRK07231.1"/>
    <property type="match status" value="1"/>
</dbReference>
<dbReference type="Gene3D" id="3.40.50.720">
    <property type="entry name" value="NAD(P)-binding Rossmann-like Domain"/>
    <property type="match status" value="1"/>
</dbReference>
<dbReference type="Proteomes" id="UP000675554">
    <property type="component" value="Unassembled WGS sequence"/>
</dbReference>
<dbReference type="InterPro" id="IPR057326">
    <property type="entry name" value="KR_dom"/>
</dbReference>
<dbReference type="FunFam" id="3.40.50.720:FF:000084">
    <property type="entry name" value="Short-chain dehydrogenase reductase"/>
    <property type="match status" value="1"/>
</dbReference>
<evidence type="ECO:0000256" key="1">
    <source>
        <dbReference type="ARBA" id="ARBA00006484"/>
    </source>
</evidence>
<dbReference type="EC" id="1.1.1.47" evidence="4"/>
<dbReference type="GO" id="GO:0047936">
    <property type="term" value="F:glucose 1-dehydrogenase [NAD(P)+] activity"/>
    <property type="evidence" value="ECO:0007669"/>
    <property type="project" value="UniProtKB-EC"/>
</dbReference>
<sequence>MTAHARFAGRTALVTGGGTGIGREIALAFAREGARVVVSGRTAAPLKETVALIETEGGEAAAVTADVTSSEDTAALVRETVDRFGGLDVAVNNAGVFVPPAPAADIPEEDWRRALDVNLTGTWLALKHQVARMRVQEGGGAIVNVSSNLGVHSRQPGLAAYVASKAALGALTRNAALDHIGEGVRINTVSPGKVDAPMSTLPGETPEEKAARMRTSIPRGRAAHTAEIAAAVLYLASDEAGSTVGADLVVDGASTA</sequence>
<gene>
    <name evidence="4" type="ORF">KDA82_33025</name>
</gene>
<accession>A0A8T4J1R1</accession>
<feature type="domain" description="Ketoreductase" evidence="3">
    <location>
        <begin position="10"/>
        <end position="192"/>
    </location>
</feature>
<dbReference type="EMBL" id="JAGSMN010001052">
    <property type="protein sequence ID" value="MBR7677728.1"/>
    <property type="molecule type" value="Genomic_DNA"/>
</dbReference>
<dbReference type="PANTHER" id="PTHR24321">
    <property type="entry name" value="DEHYDROGENASES, SHORT CHAIN"/>
    <property type="match status" value="1"/>
</dbReference>
<evidence type="ECO:0000313" key="5">
    <source>
        <dbReference type="Proteomes" id="UP000675554"/>
    </source>
</evidence>
<organism evidence="4 5">
    <name type="scientific">Streptomyces daliensis</name>
    <dbReference type="NCBI Taxonomy" id="299421"/>
    <lineage>
        <taxon>Bacteria</taxon>
        <taxon>Bacillati</taxon>
        <taxon>Actinomycetota</taxon>
        <taxon>Actinomycetes</taxon>
        <taxon>Kitasatosporales</taxon>
        <taxon>Streptomycetaceae</taxon>
        <taxon>Streptomyces</taxon>
    </lineage>
</organism>
<comment type="caution">
    <text evidence="4">The sequence shown here is derived from an EMBL/GenBank/DDBJ whole genome shotgun (WGS) entry which is preliminary data.</text>
</comment>
<dbReference type="InterPro" id="IPR020904">
    <property type="entry name" value="Sc_DH/Rdtase_CS"/>
</dbReference>
<keyword evidence="5" id="KW-1185">Reference proteome</keyword>
<dbReference type="PROSITE" id="PS00061">
    <property type="entry name" value="ADH_SHORT"/>
    <property type="match status" value="1"/>
</dbReference>
<dbReference type="PRINTS" id="PR00081">
    <property type="entry name" value="GDHRDH"/>
</dbReference>
<dbReference type="PRINTS" id="PR00080">
    <property type="entry name" value="SDRFAMILY"/>
</dbReference>
<name>A0A8T4J1R1_9ACTN</name>
<evidence type="ECO:0000256" key="2">
    <source>
        <dbReference type="ARBA" id="ARBA00023002"/>
    </source>
</evidence>
<dbReference type="AlphaFoldDB" id="A0A8T4J1R1"/>
<dbReference type="Pfam" id="PF13561">
    <property type="entry name" value="adh_short_C2"/>
    <property type="match status" value="1"/>
</dbReference>
<dbReference type="InterPro" id="IPR036291">
    <property type="entry name" value="NAD(P)-bd_dom_sf"/>
</dbReference>
<comment type="similarity">
    <text evidence="1">Belongs to the short-chain dehydrogenases/reductases (SDR) family.</text>
</comment>
<dbReference type="SUPFAM" id="SSF51735">
    <property type="entry name" value="NAD(P)-binding Rossmann-fold domains"/>
    <property type="match status" value="1"/>
</dbReference>
<dbReference type="InterPro" id="IPR002347">
    <property type="entry name" value="SDR_fam"/>
</dbReference>
<dbReference type="SMART" id="SM00822">
    <property type="entry name" value="PKS_KR"/>
    <property type="match status" value="1"/>
</dbReference>